<evidence type="ECO:0000313" key="14">
    <source>
        <dbReference type="EMBL" id="CAB4537547.1"/>
    </source>
</evidence>
<dbReference type="NCBIfam" id="TIGR00435">
    <property type="entry name" value="cysS"/>
    <property type="match status" value="1"/>
</dbReference>
<dbReference type="HAMAP" id="MF_00041">
    <property type="entry name" value="Cys_tRNA_synth"/>
    <property type="match status" value="1"/>
</dbReference>
<proteinExistence type="inferred from homology"/>
<dbReference type="InterPro" id="IPR032678">
    <property type="entry name" value="tRNA-synt_1_cat_dom"/>
</dbReference>
<evidence type="ECO:0000256" key="5">
    <source>
        <dbReference type="ARBA" id="ARBA00022723"/>
    </source>
</evidence>
<evidence type="ECO:0000256" key="9">
    <source>
        <dbReference type="ARBA" id="ARBA00022917"/>
    </source>
</evidence>
<protein>
    <recommendedName>
        <fullName evidence="3">Cysteine--tRNA ligase</fullName>
        <ecNumber evidence="2">6.1.1.16</ecNumber>
    </recommendedName>
    <alternativeName>
        <fullName evidence="11">Cysteinyl-tRNA synthetase</fullName>
    </alternativeName>
</protein>
<dbReference type="PRINTS" id="PR00983">
    <property type="entry name" value="TRNASYNTHCYS"/>
</dbReference>
<evidence type="ECO:0000256" key="11">
    <source>
        <dbReference type="ARBA" id="ARBA00031499"/>
    </source>
</evidence>
<name>A0A6J6BFW5_9ZZZZ</name>
<dbReference type="Pfam" id="PF23493">
    <property type="entry name" value="CysS_C"/>
    <property type="match status" value="1"/>
</dbReference>
<keyword evidence="4" id="KW-0436">Ligase</keyword>
<keyword evidence="9" id="KW-0648">Protein biosynthesis</keyword>
<evidence type="ECO:0000256" key="3">
    <source>
        <dbReference type="ARBA" id="ARBA00014738"/>
    </source>
</evidence>
<reference evidence="14" key="1">
    <citation type="submission" date="2020-05" db="EMBL/GenBank/DDBJ databases">
        <authorList>
            <person name="Chiriac C."/>
            <person name="Salcher M."/>
            <person name="Ghai R."/>
            <person name="Kavagutti S V."/>
        </authorList>
    </citation>
    <scope>NUCLEOTIDE SEQUENCE</scope>
</reference>
<evidence type="ECO:0000256" key="2">
    <source>
        <dbReference type="ARBA" id="ARBA00012832"/>
    </source>
</evidence>
<evidence type="ECO:0000256" key="1">
    <source>
        <dbReference type="ARBA" id="ARBA00001947"/>
    </source>
</evidence>
<dbReference type="Pfam" id="PF01406">
    <property type="entry name" value="tRNA-synt_1e"/>
    <property type="match status" value="1"/>
</dbReference>
<dbReference type="GO" id="GO:0004817">
    <property type="term" value="F:cysteine-tRNA ligase activity"/>
    <property type="evidence" value="ECO:0007669"/>
    <property type="project" value="UniProtKB-EC"/>
</dbReference>
<dbReference type="GO" id="GO:0005829">
    <property type="term" value="C:cytosol"/>
    <property type="evidence" value="ECO:0007669"/>
    <property type="project" value="TreeGrafter"/>
</dbReference>
<dbReference type="Gene3D" id="3.40.50.620">
    <property type="entry name" value="HUPs"/>
    <property type="match status" value="1"/>
</dbReference>
<dbReference type="GO" id="GO:0046872">
    <property type="term" value="F:metal ion binding"/>
    <property type="evidence" value="ECO:0007669"/>
    <property type="project" value="UniProtKB-KW"/>
</dbReference>
<dbReference type="Gene3D" id="1.20.120.1910">
    <property type="entry name" value="Cysteine-tRNA ligase, C-terminal anti-codon recognition domain"/>
    <property type="match status" value="1"/>
</dbReference>
<evidence type="ECO:0000256" key="8">
    <source>
        <dbReference type="ARBA" id="ARBA00022840"/>
    </source>
</evidence>
<dbReference type="GO" id="GO:0006423">
    <property type="term" value="P:cysteinyl-tRNA aminoacylation"/>
    <property type="evidence" value="ECO:0007669"/>
    <property type="project" value="InterPro"/>
</dbReference>
<dbReference type="AlphaFoldDB" id="A0A6J6BFW5"/>
<dbReference type="InterPro" id="IPR024909">
    <property type="entry name" value="Cys-tRNA/MSH_ligase"/>
</dbReference>
<evidence type="ECO:0000256" key="7">
    <source>
        <dbReference type="ARBA" id="ARBA00022833"/>
    </source>
</evidence>
<dbReference type="CDD" id="cd00672">
    <property type="entry name" value="CysRS_core"/>
    <property type="match status" value="1"/>
</dbReference>
<keyword evidence="5" id="KW-0479">Metal-binding</keyword>
<keyword evidence="6" id="KW-0547">Nucleotide-binding</keyword>
<dbReference type="InterPro" id="IPR056411">
    <property type="entry name" value="CysS_C"/>
</dbReference>
<feature type="domain" description="tRNA synthetases class I catalytic" evidence="12">
    <location>
        <begin position="37"/>
        <end position="355"/>
    </location>
</feature>
<keyword evidence="7" id="KW-0862">Zinc</keyword>
<comment type="cofactor">
    <cofactor evidence="1">
        <name>Zn(2+)</name>
        <dbReference type="ChEBI" id="CHEBI:29105"/>
    </cofactor>
</comment>
<dbReference type="InterPro" id="IPR009080">
    <property type="entry name" value="tRNAsynth_Ia_anticodon-bd"/>
</dbReference>
<gene>
    <name evidence="14" type="ORF">UFOPK1446_00229</name>
</gene>
<dbReference type="InterPro" id="IPR015803">
    <property type="entry name" value="Cys-tRNA-ligase"/>
</dbReference>
<evidence type="ECO:0000256" key="6">
    <source>
        <dbReference type="ARBA" id="ARBA00022741"/>
    </source>
</evidence>
<accession>A0A6J6BFW5</accession>
<dbReference type="EC" id="6.1.1.16" evidence="2"/>
<dbReference type="SUPFAM" id="SSF47323">
    <property type="entry name" value="Anticodon-binding domain of a subclass of class I aminoacyl-tRNA synthetases"/>
    <property type="match status" value="1"/>
</dbReference>
<evidence type="ECO:0000259" key="13">
    <source>
        <dbReference type="Pfam" id="PF23493"/>
    </source>
</evidence>
<evidence type="ECO:0000259" key="12">
    <source>
        <dbReference type="Pfam" id="PF01406"/>
    </source>
</evidence>
<feature type="domain" description="Cysteinyl-tRNA ligase anticodon binding" evidence="13">
    <location>
        <begin position="442"/>
        <end position="490"/>
    </location>
</feature>
<evidence type="ECO:0000256" key="4">
    <source>
        <dbReference type="ARBA" id="ARBA00022598"/>
    </source>
</evidence>
<keyword evidence="8" id="KW-0067">ATP-binding</keyword>
<dbReference type="InterPro" id="IPR014729">
    <property type="entry name" value="Rossmann-like_a/b/a_fold"/>
</dbReference>
<dbReference type="SUPFAM" id="SSF52374">
    <property type="entry name" value="Nucleotidylyl transferase"/>
    <property type="match status" value="1"/>
</dbReference>
<sequence>MNAPNPPTLRTLNSQPPPGVELLHLTDTRTRRVEKIEPSTPGRLSIYACGPTVYRFAHVGNLRTFLLSDLIRRVATLQGLQVTVVQNITDVGHMADDRGLDEAGEDKILSQAKQENRSALDVARFYEDAYLADLSRLNIAPADIAPRASESIDLMIELIQKLIDNDNAYVGGDGSVYFDARSIDNYGAISGNKLDALRPGTRFAIEEDPEASGRKRFHADWALWKVAGDTRTQLVWDTPWGVGFPGWHVECSAMSVHHLGDTIDVHTGGIDLRFPHHEDEKAQSDAAVGKEVVRHWVHAEHLLFDGRKMAKSTGNVLLLQDVIDRGIDPLALRLCFLEHNYRQQMNLTWNAIESAATTLTRWRTKIAQWAEEPSAPMHEPTRVAVVDAFNEDLDTPRAIQALRRLEKDDSVEAGARFETFNYLDRLLGLDLVREVGKPVVAQELPAGAQSLLDARAQARTDKDWAASDSLRDELASLGVLVADSKDGQSWSLA</sequence>
<dbReference type="EMBL" id="CAEZSO010000029">
    <property type="protein sequence ID" value="CAB4537547.1"/>
    <property type="molecule type" value="Genomic_DNA"/>
</dbReference>
<organism evidence="14">
    <name type="scientific">freshwater metagenome</name>
    <dbReference type="NCBI Taxonomy" id="449393"/>
    <lineage>
        <taxon>unclassified sequences</taxon>
        <taxon>metagenomes</taxon>
        <taxon>ecological metagenomes</taxon>
    </lineage>
</organism>
<dbReference type="GO" id="GO:0005524">
    <property type="term" value="F:ATP binding"/>
    <property type="evidence" value="ECO:0007669"/>
    <property type="project" value="UniProtKB-KW"/>
</dbReference>
<keyword evidence="10" id="KW-0030">Aminoacyl-tRNA synthetase</keyword>
<evidence type="ECO:0000256" key="10">
    <source>
        <dbReference type="ARBA" id="ARBA00023146"/>
    </source>
</evidence>
<dbReference type="PANTHER" id="PTHR10890">
    <property type="entry name" value="CYSTEINYL-TRNA SYNTHETASE"/>
    <property type="match status" value="1"/>
</dbReference>
<dbReference type="PANTHER" id="PTHR10890:SF3">
    <property type="entry name" value="CYSTEINE--TRNA LIGASE, CYTOPLASMIC"/>
    <property type="match status" value="1"/>
</dbReference>